<dbReference type="Pfam" id="PF00881">
    <property type="entry name" value="Nitroreductase"/>
    <property type="match status" value="1"/>
</dbReference>
<dbReference type="Gene3D" id="3.40.109.10">
    <property type="entry name" value="NADH Oxidase"/>
    <property type="match status" value="1"/>
</dbReference>
<dbReference type="AlphaFoldDB" id="A0A2H0ECM3"/>
<organism evidence="2 3">
    <name type="scientific">Candidatus Wolfebacteria bacterium CG18_big_fil_WC_8_21_14_2_50_39_7</name>
    <dbReference type="NCBI Taxonomy" id="1975071"/>
    <lineage>
        <taxon>Bacteria</taxon>
        <taxon>Candidatus Wolfeibacteriota</taxon>
    </lineage>
</organism>
<evidence type="ECO:0000313" key="2">
    <source>
        <dbReference type="EMBL" id="PIP92152.1"/>
    </source>
</evidence>
<dbReference type="InterPro" id="IPR029479">
    <property type="entry name" value="Nitroreductase"/>
</dbReference>
<reference evidence="2 3" key="1">
    <citation type="submission" date="2017-09" db="EMBL/GenBank/DDBJ databases">
        <title>Depth-based differentiation of microbial function through sediment-hosted aquifers and enrichment of novel symbionts in the deep terrestrial subsurface.</title>
        <authorList>
            <person name="Probst A.J."/>
            <person name="Ladd B."/>
            <person name="Jarett J.K."/>
            <person name="Geller-Mcgrath D.E."/>
            <person name="Sieber C.M."/>
            <person name="Emerson J.B."/>
            <person name="Anantharaman K."/>
            <person name="Thomas B.C."/>
            <person name="Malmstrom R."/>
            <person name="Stieglmeier M."/>
            <person name="Klingl A."/>
            <person name="Woyke T."/>
            <person name="Ryan C.M."/>
            <person name="Banfield J.F."/>
        </authorList>
    </citation>
    <scope>NUCLEOTIDE SEQUENCE [LARGE SCALE GENOMIC DNA]</scope>
    <source>
        <strain evidence="2">CG18_big_fil_WC_8_21_14_2_50_39_7</strain>
    </source>
</reference>
<protein>
    <submittedName>
        <fullName evidence="2">Nitroreductase</fullName>
    </submittedName>
</protein>
<sequence>MIIKEISNRRSVREYKPDDVTDELIIEIIKAGQFA</sequence>
<feature type="domain" description="Nitroreductase" evidence="1">
    <location>
        <begin position="6"/>
        <end position="35"/>
    </location>
</feature>
<proteinExistence type="predicted"/>
<accession>A0A2H0ECM3</accession>
<dbReference type="GO" id="GO:0016491">
    <property type="term" value="F:oxidoreductase activity"/>
    <property type="evidence" value="ECO:0007669"/>
    <property type="project" value="InterPro"/>
</dbReference>
<gene>
    <name evidence="2" type="ORF">COW77_01480</name>
</gene>
<name>A0A2H0ECM3_9BACT</name>
<evidence type="ECO:0000259" key="1">
    <source>
        <dbReference type="Pfam" id="PF00881"/>
    </source>
</evidence>
<dbReference type="SUPFAM" id="SSF55469">
    <property type="entry name" value="FMN-dependent nitroreductase-like"/>
    <property type="match status" value="1"/>
</dbReference>
<evidence type="ECO:0000313" key="3">
    <source>
        <dbReference type="Proteomes" id="UP000229241"/>
    </source>
</evidence>
<dbReference type="InterPro" id="IPR000415">
    <property type="entry name" value="Nitroreductase-like"/>
</dbReference>
<dbReference type="EMBL" id="PCTX01000047">
    <property type="protein sequence ID" value="PIP92152.1"/>
    <property type="molecule type" value="Genomic_DNA"/>
</dbReference>
<feature type="non-terminal residue" evidence="2">
    <location>
        <position position="35"/>
    </location>
</feature>
<comment type="caution">
    <text evidence="2">The sequence shown here is derived from an EMBL/GenBank/DDBJ whole genome shotgun (WGS) entry which is preliminary data.</text>
</comment>
<dbReference type="Proteomes" id="UP000229241">
    <property type="component" value="Unassembled WGS sequence"/>
</dbReference>